<dbReference type="Gene3D" id="1.10.3720.10">
    <property type="entry name" value="MetI-like"/>
    <property type="match status" value="1"/>
</dbReference>
<keyword evidence="4 8" id="KW-1003">Cell membrane</keyword>
<sequence>MAASPSELLPPQPPVAKGPEFAGNLPQRYSADRLFQVAAWGATAIAIAVLGWLLFDVLSQGLGRLSWQFLTSFPSRRPENAGIVGALAGTFWVMIIVAVVAFPVGVGAGLYLEEFATDRWFTRLIEINISNLAGVPSIIYGLLGLAAFVRLLEPITGGRTVLAGALTLALLVLPIIIVATREALRAVPEGMRLAGLAIGGSRWQVVWDHVLPAALSGILTGVILALSRAIGETAPLITIGALTFVPFTPGCTENFPYFNPADLLRCPVNVVQSPFTVMPIQIFNWVSRPQKAFHENAAAAIIVLMVMLVLMNSVAIILRNRFRQKG</sequence>
<dbReference type="InterPro" id="IPR000515">
    <property type="entry name" value="MetI-like"/>
</dbReference>
<dbReference type="PROSITE" id="PS50928">
    <property type="entry name" value="ABC_TM1"/>
    <property type="match status" value="1"/>
</dbReference>
<evidence type="ECO:0000313" key="11">
    <source>
        <dbReference type="Proteomes" id="UP000249081"/>
    </source>
</evidence>
<dbReference type="Pfam" id="PF00528">
    <property type="entry name" value="BPD_transp_1"/>
    <property type="match status" value="1"/>
</dbReference>
<feature type="transmembrane region" description="Helical" evidence="8">
    <location>
        <begin position="205"/>
        <end position="226"/>
    </location>
</feature>
<dbReference type="GO" id="GO:0005886">
    <property type="term" value="C:plasma membrane"/>
    <property type="evidence" value="ECO:0007669"/>
    <property type="project" value="UniProtKB-SubCell"/>
</dbReference>
<dbReference type="GO" id="GO:0005315">
    <property type="term" value="F:phosphate transmembrane transporter activity"/>
    <property type="evidence" value="ECO:0007669"/>
    <property type="project" value="InterPro"/>
</dbReference>
<evidence type="ECO:0000256" key="1">
    <source>
        <dbReference type="ARBA" id="ARBA00004651"/>
    </source>
</evidence>
<evidence type="ECO:0000313" key="10">
    <source>
        <dbReference type="EMBL" id="PZO33707.1"/>
    </source>
</evidence>
<evidence type="ECO:0000256" key="3">
    <source>
        <dbReference type="ARBA" id="ARBA00022448"/>
    </source>
</evidence>
<evidence type="ECO:0000256" key="2">
    <source>
        <dbReference type="ARBA" id="ARBA00007069"/>
    </source>
</evidence>
<evidence type="ECO:0000256" key="6">
    <source>
        <dbReference type="ARBA" id="ARBA00022989"/>
    </source>
</evidence>
<accession>A0A2W4VQH0</accession>
<feature type="transmembrane region" description="Helical" evidence="8">
    <location>
        <begin position="124"/>
        <end position="149"/>
    </location>
</feature>
<reference evidence="10 11" key="2">
    <citation type="submission" date="2018-06" db="EMBL/GenBank/DDBJ databases">
        <title>Metagenomic assembly of (sub)arctic Cyanobacteria and their associated microbiome from non-axenic cultures.</title>
        <authorList>
            <person name="Baurain D."/>
        </authorList>
    </citation>
    <scope>NUCLEOTIDE SEQUENCE [LARGE SCALE GENOMIC DNA]</scope>
    <source>
        <strain evidence="10">ULC041bin1</strain>
    </source>
</reference>
<feature type="transmembrane region" description="Helical" evidence="8">
    <location>
        <begin position="161"/>
        <end position="184"/>
    </location>
</feature>
<protein>
    <recommendedName>
        <fullName evidence="8">Phosphate transport system permease protein PstA</fullName>
    </recommendedName>
</protein>
<comment type="similarity">
    <text evidence="2 8">Belongs to the binding-protein-dependent transport system permease family. CysTW subfamily.</text>
</comment>
<reference evidence="11" key="1">
    <citation type="submission" date="2018-04" db="EMBL/GenBank/DDBJ databases">
        <authorList>
            <person name="Cornet L."/>
        </authorList>
    </citation>
    <scope>NUCLEOTIDE SEQUENCE [LARGE SCALE GENOMIC DNA]</scope>
</reference>
<keyword evidence="3" id="KW-0813">Transport</keyword>
<keyword evidence="5 8" id="KW-0812">Transmembrane</keyword>
<keyword evidence="6 8" id="KW-1133">Transmembrane helix</keyword>
<dbReference type="PANTHER" id="PTHR43470">
    <property type="entry name" value="PHOSPHATE TRANSPORT SYSTEM PERMEASE PROTEIN PSTA-RELATED"/>
    <property type="match status" value="1"/>
</dbReference>
<dbReference type="EMBL" id="QBMN01000241">
    <property type="protein sequence ID" value="PZO33707.1"/>
    <property type="molecule type" value="Genomic_DNA"/>
</dbReference>
<dbReference type="AlphaFoldDB" id="A0A2W4VQH0"/>
<evidence type="ECO:0000259" key="9">
    <source>
        <dbReference type="PROSITE" id="PS50928"/>
    </source>
</evidence>
<gene>
    <name evidence="10" type="primary">pstA</name>
    <name evidence="10" type="ORF">DCF17_21610</name>
</gene>
<dbReference type="CDD" id="cd06261">
    <property type="entry name" value="TM_PBP2"/>
    <property type="match status" value="1"/>
</dbReference>
<comment type="caution">
    <text evidence="10">The sequence shown here is derived from an EMBL/GenBank/DDBJ whole genome shotgun (WGS) entry which is preliminary data.</text>
</comment>
<comment type="subcellular location">
    <subcellularLocation>
        <location evidence="1 8">Cell membrane</location>
        <topology evidence="1 8">Multi-pass membrane protein</topology>
    </subcellularLocation>
</comment>
<proteinExistence type="inferred from homology"/>
<dbReference type="SUPFAM" id="SSF161098">
    <property type="entry name" value="MetI-like"/>
    <property type="match status" value="1"/>
</dbReference>
<keyword evidence="7 8" id="KW-0472">Membrane</keyword>
<feature type="domain" description="ABC transmembrane type-1" evidence="9">
    <location>
        <begin position="87"/>
        <end position="315"/>
    </location>
</feature>
<dbReference type="NCBIfam" id="TIGR00974">
    <property type="entry name" value="3a0107s02c"/>
    <property type="match status" value="1"/>
</dbReference>
<dbReference type="Proteomes" id="UP000249081">
    <property type="component" value="Unassembled WGS sequence"/>
</dbReference>
<evidence type="ECO:0000256" key="5">
    <source>
        <dbReference type="ARBA" id="ARBA00022692"/>
    </source>
</evidence>
<organism evidence="10 11">
    <name type="scientific">Shackletoniella antarctica</name>
    <dbReference type="NCBI Taxonomy" id="268115"/>
    <lineage>
        <taxon>Bacteria</taxon>
        <taxon>Bacillati</taxon>
        <taxon>Cyanobacteriota</taxon>
        <taxon>Cyanophyceae</taxon>
        <taxon>Oculatellales</taxon>
        <taxon>Oculatellaceae</taxon>
        <taxon>Shackletoniella</taxon>
    </lineage>
</organism>
<dbReference type="PANTHER" id="PTHR43470:SF5">
    <property type="entry name" value="PHOSPHATE TRANSPORT SYSTEM PERMEASE PROTEIN PSTA"/>
    <property type="match status" value="1"/>
</dbReference>
<evidence type="ECO:0000256" key="4">
    <source>
        <dbReference type="ARBA" id="ARBA00022475"/>
    </source>
</evidence>
<evidence type="ECO:0000256" key="8">
    <source>
        <dbReference type="RuleBase" id="RU363043"/>
    </source>
</evidence>
<feature type="transmembrane region" description="Helical" evidence="8">
    <location>
        <begin position="34"/>
        <end position="55"/>
    </location>
</feature>
<dbReference type="GO" id="GO:0035435">
    <property type="term" value="P:phosphate ion transmembrane transport"/>
    <property type="evidence" value="ECO:0007669"/>
    <property type="project" value="InterPro"/>
</dbReference>
<name>A0A2W4VQH0_9CYAN</name>
<dbReference type="InterPro" id="IPR005672">
    <property type="entry name" value="Phosphate_PstA"/>
</dbReference>
<dbReference type="InterPro" id="IPR035906">
    <property type="entry name" value="MetI-like_sf"/>
</dbReference>
<feature type="transmembrane region" description="Helical" evidence="8">
    <location>
        <begin position="83"/>
        <end position="112"/>
    </location>
</feature>
<feature type="transmembrane region" description="Helical" evidence="8">
    <location>
        <begin position="297"/>
        <end position="318"/>
    </location>
</feature>
<evidence type="ECO:0000256" key="7">
    <source>
        <dbReference type="ARBA" id="ARBA00023136"/>
    </source>
</evidence>